<comment type="similarity">
    <text evidence="1">Belongs to the band 7/mec-2 family.</text>
</comment>
<dbReference type="InterPro" id="IPR043202">
    <property type="entry name" value="Band-7_stomatin-like"/>
</dbReference>
<dbReference type="PANTHER" id="PTHR10264">
    <property type="entry name" value="BAND 7 PROTEIN-RELATED"/>
    <property type="match status" value="1"/>
</dbReference>
<dbReference type="WBParaSite" id="Pan_g9746.t1">
    <property type="protein sequence ID" value="Pan_g9746.t1"/>
    <property type="gene ID" value="Pan_g9746"/>
</dbReference>
<proteinExistence type="inferred from homology"/>
<dbReference type="Gene3D" id="6.10.250.2090">
    <property type="match status" value="1"/>
</dbReference>
<reference evidence="5" key="2">
    <citation type="submission" date="2020-10" db="UniProtKB">
        <authorList>
            <consortium name="WormBaseParasite"/>
        </authorList>
    </citation>
    <scope>IDENTIFICATION</scope>
</reference>
<dbReference type="FunFam" id="3.30.479.30:FF:000004">
    <property type="entry name" value="Putative membrane protease family, stomatin"/>
    <property type="match status" value="1"/>
</dbReference>
<evidence type="ECO:0000256" key="1">
    <source>
        <dbReference type="ARBA" id="ARBA00008164"/>
    </source>
</evidence>
<dbReference type="InterPro" id="IPR036013">
    <property type="entry name" value="Band_7/SPFH_dom_sf"/>
</dbReference>
<reference evidence="4" key="1">
    <citation type="journal article" date="2013" name="Genetics">
        <title>The draft genome and transcriptome of Panagrellus redivivus are shaped by the harsh demands of a free-living lifestyle.</title>
        <authorList>
            <person name="Srinivasan J."/>
            <person name="Dillman A.R."/>
            <person name="Macchietto M.G."/>
            <person name="Heikkinen L."/>
            <person name="Lakso M."/>
            <person name="Fracchia K.M."/>
            <person name="Antoshechkin I."/>
            <person name="Mortazavi A."/>
            <person name="Wong G."/>
            <person name="Sternberg P.W."/>
        </authorList>
    </citation>
    <scope>NUCLEOTIDE SEQUENCE [LARGE SCALE GENOMIC DNA]</scope>
    <source>
        <strain evidence="4">MT8872</strain>
    </source>
</reference>
<feature type="transmembrane region" description="Helical" evidence="2">
    <location>
        <begin position="38"/>
        <end position="66"/>
    </location>
</feature>
<keyword evidence="2" id="KW-1133">Transmembrane helix</keyword>
<dbReference type="InterPro" id="IPR001972">
    <property type="entry name" value="Stomatin_HflK_fam"/>
</dbReference>
<accession>A0A7E4WBK2</accession>
<dbReference type="Gene3D" id="3.30.479.30">
    <property type="entry name" value="Band 7 domain"/>
    <property type="match status" value="1"/>
</dbReference>
<dbReference type="SUPFAM" id="SSF117892">
    <property type="entry name" value="Band 7/SPFH domain"/>
    <property type="match status" value="1"/>
</dbReference>
<sequence>MKDQRDVTTPLNTVPEGMHTVATGGGGISADGDDNLDILGLIFVFASYIFVIVTFPLSMFCVFKVVRQYERGIILRLGKLHTDPPLRPGLWFLLPFVDKLEIVDVRTRLFTVPKQQVLTKDAVPIFVDAVVYTRTNNPIASLLNVSNVHLSVELLCQTTIRSVLSNMELAEILTTRDLTAEFLQAVLNDTTCRWGVKVERFEFRDIVLPESTQHAITAESDATRESRTKILQAESEEKAATYIRRAALSLADAPGAMQLKSLQTLTDLAMHEKSTVVVVPIDLLGNRSN</sequence>
<feature type="domain" description="Band 7" evidence="3">
    <location>
        <begin position="61"/>
        <end position="220"/>
    </location>
</feature>
<keyword evidence="2" id="KW-0472">Membrane</keyword>
<dbReference type="GO" id="GO:0009898">
    <property type="term" value="C:cytoplasmic side of plasma membrane"/>
    <property type="evidence" value="ECO:0007669"/>
    <property type="project" value="UniProtKB-ARBA"/>
</dbReference>
<evidence type="ECO:0000259" key="3">
    <source>
        <dbReference type="SMART" id="SM00244"/>
    </source>
</evidence>
<dbReference type="SMART" id="SM00244">
    <property type="entry name" value="PHB"/>
    <property type="match status" value="1"/>
</dbReference>
<dbReference type="Pfam" id="PF01145">
    <property type="entry name" value="Band_7"/>
    <property type="match status" value="1"/>
</dbReference>
<dbReference type="AlphaFoldDB" id="A0A7E4WBK2"/>
<dbReference type="Proteomes" id="UP000492821">
    <property type="component" value="Unassembled WGS sequence"/>
</dbReference>
<name>A0A7E4WBK2_PANRE</name>
<keyword evidence="2" id="KW-0812">Transmembrane</keyword>
<evidence type="ECO:0000313" key="4">
    <source>
        <dbReference type="Proteomes" id="UP000492821"/>
    </source>
</evidence>
<evidence type="ECO:0000256" key="2">
    <source>
        <dbReference type="SAM" id="Phobius"/>
    </source>
</evidence>
<dbReference type="InterPro" id="IPR001107">
    <property type="entry name" value="Band_7"/>
</dbReference>
<evidence type="ECO:0000313" key="5">
    <source>
        <dbReference type="WBParaSite" id="Pan_g9746.t1"/>
    </source>
</evidence>
<dbReference type="PANTHER" id="PTHR10264:SF19">
    <property type="entry name" value="AT06885P-RELATED"/>
    <property type="match status" value="1"/>
</dbReference>
<organism evidence="4 5">
    <name type="scientific">Panagrellus redivivus</name>
    <name type="common">Microworm</name>
    <dbReference type="NCBI Taxonomy" id="6233"/>
    <lineage>
        <taxon>Eukaryota</taxon>
        <taxon>Metazoa</taxon>
        <taxon>Ecdysozoa</taxon>
        <taxon>Nematoda</taxon>
        <taxon>Chromadorea</taxon>
        <taxon>Rhabditida</taxon>
        <taxon>Tylenchina</taxon>
        <taxon>Panagrolaimomorpha</taxon>
        <taxon>Panagrolaimoidea</taxon>
        <taxon>Panagrolaimidae</taxon>
        <taxon>Panagrellus</taxon>
    </lineage>
</organism>
<dbReference type="PRINTS" id="PR00721">
    <property type="entry name" value="STOMATIN"/>
</dbReference>
<keyword evidence="4" id="KW-1185">Reference proteome</keyword>
<protein>
    <submittedName>
        <fullName evidence="5">PHB domain-containing protein</fullName>
    </submittedName>
</protein>